<dbReference type="EMBL" id="CP076723">
    <property type="protein sequence ID" value="QWV94801.1"/>
    <property type="molecule type" value="Genomic_DNA"/>
</dbReference>
<feature type="transmembrane region" description="Helical" evidence="1">
    <location>
        <begin position="217"/>
        <end position="235"/>
    </location>
</feature>
<sequence length="399" mass="43515">MGLMAAAFILFFLAAVWARSSEGAPISVFTLSWAGTLALFSLDGAFGVIGYDPLTLGTLTTTALALAMVLCGWFFAPKAAVEAAAAERVDSLRLPWVLFALCTVGYLLYMNQVVHLCSGKTVAGFFLKWNFEETTGDLKEFGGISGRLAVLPAIAIPLNIYLMGRRQQRDRMLALLTFIEFLYLVSPRRALILQTIVSSVFVHVFVKGLTPRMVRSMVGGAAAMVLLFALTQVGLNKASGGVGVGLNSAYVYLTSNLPIFQELTKNSQDTNGEYVLNIPLRVTNKLGFNKAPDLSIPFVKVPVEGNTAPFFYYPYRDWGVAGVVVLSWIIGFATATVYNRKERGAAWVLVSAFCTTAMVFSVRENIFITYQFWYCAAVAALLGTVLRQRPVVTAPRIEA</sequence>
<proteinExistence type="predicted"/>
<keyword evidence="1" id="KW-1133">Transmembrane helix</keyword>
<keyword evidence="3" id="KW-1185">Reference proteome</keyword>
<evidence type="ECO:0000313" key="3">
    <source>
        <dbReference type="Proteomes" id="UP000683557"/>
    </source>
</evidence>
<protein>
    <submittedName>
        <fullName evidence="2">Oligosaccharide repeat unit polymerase</fullName>
    </submittedName>
</protein>
<keyword evidence="1" id="KW-0472">Membrane</keyword>
<organism evidence="2 3">
    <name type="scientific">Geomonas oryzisoli</name>
    <dbReference type="NCBI Taxonomy" id="2847992"/>
    <lineage>
        <taxon>Bacteria</taxon>
        <taxon>Pseudomonadati</taxon>
        <taxon>Thermodesulfobacteriota</taxon>
        <taxon>Desulfuromonadia</taxon>
        <taxon>Geobacterales</taxon>
        <taxon>Geobacteraceae</taxon>
        <taxon>Geomonas</taxon>
    </lineage>
</organism>
<feature type="transmembrane region" description="Helical" evidence="1">
    <location>
        <begin position="368"/>
        <end position="386"/>
    </location>
</feature>
<dbReference type="NCBIfam" id="TIGR04370">
    <property type="entry name" value="glyco_rpt_poly"/>
    <property type="match status" value="1"/>
</dbReference>
<feature type="transmembrane region" description="Helical" evidence="1">
    <location>
        <begin position="318"/>
        <end position="338"/>
    </location>
</feature>
<feature type="transmembrane region" description="Helical" evidence="1">
    <location>
        <begin position="28"/>
        <end position="49"/>
    </location>
</feature>
<gene>
    <name evidence="2" type="ORF">KP004_06385</name>
</gene>
<evidence type="ECO:0000256" key="1">
    <source>
        <dbReference type="SAM" id="Phobius"/>
    </source>
</evidence>
<feature type="transmembrane region" description="Helical" evidence="1">
    <location>
        <begin position="96"/>
        <end position="118"/>
    </location>
</feature>
<keyword evidence="1" id="KW-0812">Transmembrane</keyword>
<reference evidence="2 3" key="1">
    <citation type="submission" date="2021-06" db="EMBL/GenBank/DDBJ databases">
        <title>Gemonas diversity in paddy soil.</title>
        <authorList>
            <person name="Liu G."/>
        </authorList>
    </citation>
    <scope>NUCLEOTIDE SEQUENCE [LARGE SCALE GENOMIC DNA]</scope>
    <source>
        <strain evidence="2 3">RG10</strain>
    </source>
</reference>
<accession>A0ABX8JCJ3</accession>
<feature type="transmembrane region" description="Helical" evidence="1">
    <location>
        <begin position="56"/>
        <end position="76"/>
    </location>
</feature>
<dbReference type="Proteomes" id="UP000683557">
    <property type="component" value="Chromosome"/>
</dbReference>
<evidence type="ECO:0000313" key="2">
    <source>
        <dbReference type="EMBL" id="QWV94801.1"/>
    </source>
</evidence>
<name>A0ABX8JCJ3_9BACT</name>
<feature type="transmembrane region" description="Helical" evidence="1">
    <location>
        <begin position="345"/>
        <end position="362"/>
    </location>
</feature>
<dbReference type="RefSeq" id="WP_216801520.1">
    <property type="nucleotide sequence ID" value="NZ_CP076723.1"/>
</dbReference>